<dbReference type="PANTHER" id="PTHR33619:SF3">
    <property type="entry name" value="POLYSACCHARIDE EXPORT PROTEIN GFCE-RELATED"/>
    <property type="match status" value="1"/>
</dbReference>
<feature type="non-terminal residue" evidence="4">
    <location>
        <position position="281"/>
    </location>
</feature>
<proteinExistence type="predicted"/>
<dbReference type="Gene3D" id="3.10.560.10">
    <property type="entry name" value="Outer membrane lipoprotein wza domain like"/>
    <property type="match status" value="2"/>
</dbReference>
<reference evidence="4" key="1">
    <citation type="submission" date="2018-05" db="EMBL/GenBank/DDBJ databases">
        <authorList>
            <person name="Lanie J.A."/>
            <person name="Ng W.-L."/>
            <person name="Kazmierczak K.M."/>
            <person name="Andrzejewski T.M."/>
            <person name="Davidsen T.M."/>
            <person name="Wayne K.J."/>
            <person name="Tettelin H."/>
            <person name="Glass J.I."/>
            <person name="Rusch D."/>
            <person name="Podicherti R."/>
            <person name="Tsui H.-C.T."/>
            <person name="Winkler M.E."/>
        </authorList>
    </citation>
    <scope>NUCLEOTIDE SEQUENCE</scope>
</reference>
<protein>
    <submittedName>
        <fullName evidence="4">Uncharacterized protein</fullName>
    </submittedName>
</protein>
<sequence length="281" mass="31519">VQIVFLFGQTNQQMPLPPTGAEPQTPILYREYDTVPLALEQPIDPENYVLGPGDRLRINISGGVFEEPITGEWSLENIDNYILVDPTGNLIIPRFGSLNVLGMTLADLQNEVSRRARDQIYEEAQVAVNLIRVRTFRILTYGAVNQPGFITVTPVTRLFDCLRYAKGVHKYAHSDLVYLNRDGERTPIDLKTFLAEGDLQSNPVVREGDRIYVPFNDEMATQARVFTEYNNNEVIVTGFVRSPRRLTHIPGYSARDYIAMAGGILDIGNESGCRIIRADGS</sequence>
<organism evidence="4">
    <name type="scientific">marine metagenome</name>
    <dbReference type="NCBI Taxonomy" id="408172"/>
    <lineage>
        <taxon>unclassified sequences</taxon>
        <taxon>metagenomes</taxon>
        <taxon>ecological metagenomes</taxon>
    </lineage>
</organism>
<dbReference type="InterPro" id="IPR049712">
    <property type="entry name" value="Poly_export"/>
</dbReference>
<evidence type="ECO:0000259" key="3">
    <source>
        <dbReference type="Pfam" id="PF10531"/>
    </source>
</evidence>
<dbReference type="InterPro" id="IPR019554">
    <property type="entry name" value="Soluble_ligand-bd"/>
</dbReference>
<dbReference type="AlphaFoldDB" id="A0A381QVP8"/>
<accession>A0A381QVP8</accession>
<dbReference type="PANTHER" id="PTHR33619">
    <property type="entry name" value="POLYSACCHARIDE EXPORT PROTEIN GFCE-RELATED"/>
    <property type="match status" value="1"/>
</dbReference>
<name>A0A381QVP8_9ZZZZ</name>
<feature type="non-terminal residue" evidence="4">
    <location>
        <position position="1"/>
    </location>
</feature>
<dbReference type="Pfam" id="PF10531">
    <property type="entry name" value="SLBB"/>
    <property type="match status" value="1"/>
</dbReference>
<dbReference type="EMBL" id="UINC01001540">
    <property type="protein sequence ID" value="SUZ83220.1"/>
    <property type="molecule type" value="Genomic_DNA"/>
</dbReference>
<feature type="domain" description="Polysaccharide export protein N-terminal" evidence="2">
    <location>
        <begin position="45"/>
        <end position="130"/>
    </location>
</feature>
<evidence type="ECO:0000259" key="2">
    <source>
        <dbReference type="Pfam" id="PF02563"/>
    </source>
</evidence>
<keyword evidence="1" id="KW-0732">Signal</keyword>
<gene>
    <name evidence="4" type="ORF">METZ01_LOCUS36074</name>
</gene>
<dbReference type="InterPro" id="IPR003715">
    <property type="entry name" value="Poly_export_N"/>
</dbReference>
<evidence type="ECO:0000313" key="4">
    <source>
        <dbReference type="EMBL" id="SUZ83220.1"/>
    </source>
</evidence>
<dbReference type="GO" id="GO:0015159">
    <property type="term" value="F:polysaccharide transmembrane transporter activity"/>
    <property type="evidence" value="ECO:0007669"/>
    <property type="project" value="InterPro"/>
</dbReference>
<feature type="domain" description="Soluble ligand binding" evidence="3">
    <location>
        <begin position="142"/>
        <end position="189"/>
    </location>
</feature>
<evidence type="ECO:0000256" key="1">
    <source>
        <dbReference type="ARBA" id="ARBA00022729"/>
    </source>
</evidence>
<dbReference type="Pfam" id="PF02563">
    <property type="entry name" value="Poly_export"/>
    <property type="match status" value="1"/>
</dbReference>